<dbReference type="RefSeq" id="WP_009206797.1">
    <property type="nucleotide sequence ID" value="NC_022357.1"/>
</dbReference>
<feature type="transmembrane region" description="Helical" evidence="2">
    <location>
        <begin position="12"/>
        <end position="30"/>
    </location>
</feature>
<name>S6B0P9_SULDS</name>
<dbReference type="KEGG" id="sdr:SCD_n00408"/>
<dbReference type="Gene3D" id="2.40.50.100">
    <property type="match status" value="1"/>
</dbReference>
<dbReference type="InterPro" id="IPR058627">
    <property type="entry name" value="MdtA-like_C"/>
</dbReference>
<dbReference type="InterPro" id="IPR006143">
    <property type="entry name" value="RND_pump_MFP"/>
</dbReference>
<dbReference type="GO" id="GO:0015562">
    <property type="term" value="F:efflux transmembrane transporter activity"/>
    <property type="evidence" value="ECO:0007669"/>
    <property type="project" value="TreeGrafter"/>
</dbReference>
<dbReference type="Proteomes" id="UP000015559">
    <property type="component" value="Chromosome"/>
</dbReference>
<feature type="domain" description="CusB-like beta-barrel" evidence="3">
    <location>
        <begin position="231"/>
        <end position="305"/>
    </location>
</feature>
<protein>
    <submittedName>
        <fullName evidence="5">RND family efflux transporter MFP subunit</fullName>
    </submittedName>
</protein>
<feature type="domain" description="Multidrug resistance protein MdtA-like C-terminal permuted SH3" evidence="4">
    <location>
        <begin position="314"/>
        <end position="368"/>
    </location>
</feature>
<evidence type="ECO:0000259" key="3">
    <source>
        <dbReference type="Pfam" id="PF25954"/>
    </source>
</evidence>
<gene>
    <name evidence="5" type="ORF">SCD_n00408</name>
</gene>
<evidence type="ECO:0000313" key="6">
    <source>
        <dbReference type="Proteomes" id="UP000015559"/>
    </source>
</evidence>
<reference evidence="5 6" key="1">
    <citation type="journal article" date="2012" name="Appl. Environ. Microbiol.">
        <title>Draft genome sequence of a psychrotolerant sulfur-oxidizing bacterium, Sulfuricella denitrificans skB26, and proteomic insights into cold adaptation.</title>
        <authorList>
            <person name="Watanabe T."/>
            <person name="Kojima H."/>
            <person name="Fukui M."/>
        </authorList>
    </citation>
    <scope>NUCLEOTIDE SEQUENCE [LARGE SCALE GENOMIC DNA]</scope>
    <source>
        <strain evidence="6">skB26</strain>
    </source>
</reference>
<evidence type="ECO:0000259" key="4">
    <source>
        <dbReference type="Pfam" id="PF25967"/>
    </source>
</evidence>
<keyword evidence="2" id="KW-1133">Transmembrane helix</keyword>
<dbReference type="PANTHER" id="PTHR30469:SF15">
    <property type="entry name" value="HLYD FAMILY OF SECRETION PROTEINS"/>
    <property type="match status" value="1"/>
</dbReference>
<dbReference type="eggNOG" id="COG0845">
    <property type="taxonomic scope" value="Bacteria"/>
</dbReference>
<keyword evidence="6" id="KW-1185">Reference proteome</keyword>
<dbReference type="Pfam" id="PF25967">
    <property type="entry name" value="RND-MFP_C"/>
    <property type="match status" value="1"/>
</dbReference>
<dbReference type="OrthoDB" id="9806939at2"/>
<dbReference type="SUPFAM" id="SSF111369">
    <property type="entry name" value="HlyD-like secretion proteins"/>
    <property type="match status" value="1"/>
</dbReference>
<dbReference type="AlphaFoldDB" id="S6B0P9"/>
<evidence type="ECO:0000256" key="1">
    <source>
        <dbReference type="ARBA" id="ARBA00009477"/>
    </source>
</evidence>
<evidence type="ECO:0000256" key="2">
    <source>
        <dbReference type="SAM" id="Phobius"/>
    </source>
</evidence>
<dbReference type="PANTHER" id="PTHR30469">
    <property type="entry name" value="MULTIDRUG RESISTANCE PROTEIN MDTA"/>
    <property type="match status" value="1"/>
</dbReference>
<evidence type="ECO:0000313" key="5">
    <source>
        <dbReference type="EMBL" id="BAN34257.1"/>
    </source>
</evidence>
<dbReference type="STRING" id="1163617.SCD_n00408"/>
<dbReference type="Gene3D" id="2.40.420.20">
    <property type="match status" value="1"/>
</dbReference>
<proteinExistence type="inferred from homology"/>
<sequence>MKLPDHSLVRRLALGLAILAILATALWWFGRPKPIPVVFAEVGRGKVESTIANTRAGTVEACQRTKLSTILGGRIEMLAVKEGDRVKKGQLLMKLWNDDQQAQGKLAQAQAEVARRRVGEACTLAANAEREAGRQTALRVRGFVSISKEEAARADAQSRRAGCDTAKADVVQAEAHVRVTRVEQGRTVLYAPFAGTVAKIVGEVGEYSTPSPPGVPTPPAIDLIDDSCLYVKAPMDEVDAPKIQAGQPVRISLDALPKQSFPGRVKRVAPYVSAVEKQSRTVDIEAVFDRPEEAGKLLVGYSADVEVILVVRDNVVRVPTPALFEGGKVLVARADGTLEERKIKTGLANWEYTEVLEGLAPGERVVTSLEREGVKAGVHVVADGKIPPAGK</sequence>
<organism evidence="5 6">
    <name type="scientific">Sulfuricella denitrificans (strain DSM 22764 / NBRC 105220 / skB26)</name>
    <dbReference type="NCBI Taxonomy" id="1163617"/>
    <lineage>
        <taxon>Bacteria</taxon>
        <taxon>Pseudomonadati</taxon>
        <taxon>Pseudomonadota</taxon>
        <taxon>Betaproteobacteria</taxon>
        <taxon>Nitrosomonadales</taxon>
        <taxon>Sulfuricellaceae</taxon>
        <taxon>Sulfuricella</taxon>
    </lineage>
</organism>
<dbReference type="NCBIfam" id="TIGR01730">
    <property type="entry name" value="RND_mfp"/>
    <property type="match status" value="1"/>
</dbReference>
<dbReference type="HOGENOM" id="CLU_018816_14_1_4"/>
<accession>S6B0P9</accession>
<keyword evidence="2" id="KW-0472">Membrane</keyword>
<dbReference type="Pfam" id="PF25954">
    <property type="entry name" value="Beta-barrel_RND_2"/>
    <property type="match status" value="1"/>
</dbReference>
<keyword evidence="2" id="KW-0812">Transmembrane</keyword>
<dbReference type="EMBL" id="AP013066">
    <property type="protein sequence ID" value="BAN34257.1"/>
    <property type="molecule type" value="Genomic_DNA"/>
</dbReference>
<dbReference type="GO" id="GO:1990281">
    <property type="term" value="C:efflux pump complex"/>
    <property type="evidence" value="ECO:0007669"/>
    <property type="project" value="TreeGrafter"/>
</dbReference>
<dbReference type="InterPro" id="IPR058792">
    <property type="entry name" value="Beta-barrel_RND_2"/>
</dbReference>
<dbReference type="Gene3D" id="2.40.30.170">
    <property type="match status" value="1"/>
</dbReference>
<comment type="similarity">
    <text evidence="1">Belongs to the membrane fusion protein (MFP) (TC 8.A.1) family.</text>
</comment>